<accession>A0A0N5AAQ2</accession>
<keyword evidence="7 9" id="KW-0496">Mitochondrion</keyword>
<dbReference type="WBParaSite" id="SMUV_0000122801-mRNA-1">
    <property type="protein sequence ID" value="SMUV_0000122801-mRNA-1"/>
    <property type="gene ID" value="SMUV_0000122801"/>
</dbReference>
<evidence type="ECO:0000256" key="2">
    <source>
        <dbReference type="ARBA" id="ARBA00010705"/>
    </source>
</evidence>
<keyword evidence="6 9" id="KW-0249">Electron transport</keyword>
<evidence type="ECO:0000256" key="1">
    <source>
        <dbReference type="ARBA" id="ARBA00003195"/>
    </source>
</evidence>
<comment type="function">
    <text evidence="1 9">Accessory subunit of the mitochondrial membrane respiratory chain NADH dehydrogenase (Complex I), that is believed not to be involved in catalysis. Complex I functions in the transfer of electrons from NADH to the respiratory chain. The immediate electron acceptor for the enzyme is believed to be ubiquinone.</text>
</comment>
<dbReference type="GO" id="GO:0005743">
    <property type="term" value="C:mitochondrial inner membrane"/>
    <property type="evidence" value="ECO:0007669"/>
    <property type="project" value="UniProtKB-SubCell"/>
</dbReference>
<comment type="subcellular location">
    <subcellularLocation>
        <location evidence="9">Mitochondrion inner membrane</location>
    </subcellularLocation>
</comment>
<organism evidence="10 11">
    <name type="scientific">Syphacia muris</name>
    <dbReference type="NCBI Taxonomy" id="451379"/>
    <lineage>
        <taxon>Eukaryota</taxon>
        <taxon>Metazoa</taxon>
        <taxon>Ecdysozoa</taxon>
        <taxon>Nematoda</taxon>
        <taxon>Chromadorea</taxon>
        <taxon>Rhabditida</taxon>
        <taxon>Spirurina</taxon>
        <taxon>Oxyuridomorpha</taxon>
        <taxon>Oxyuroidea</taxon>
        <taxon>Oxyuridae</taxon>
        <taxon>Syphacia</taxon>
    </lineage>
</organism>
<keyword evidence="3 9" id="KW-0813">Transport</keyword>
<evidence type="ECO:0000256" key="5">
    <source>
        <dbReference type="ARBA" id="ARBA00022737"/>
    </source>
</evidence>
<dbReference type="PIRSF" id="PIRSF017016">
    <property type="entry name" value="NDUA8"/>
    <property type="match status" value="1"/>
</dbReference>
<keyword evidence="4 9" id="KW-0679">Respiratory chain</keyword>
<dbReference type="Gene3D" id="1.10.287.2900">
    <property type="match status" value="1"/>
</dbReference>
<keyword evidence="9" id="KW-0999">Mitochondrion inner membrane</keyword>
<dbReference type="AlphaFoldDB" id="A0A0N5AAQ2"/>
<keyword evidence="10" id="KW-1185">Reference proteome</keyword>
<dbReference type="STRING" id="451379.A0A0N5AAQ2"/>
<protein>
    <recommendedName>
        <fullName evidence="9">NADH dehydrogenase [ubiquinone] 1 alpha subcomplex subunit 8</fullName>
    </recommendedName>
</protein>
<evidence type="ECO:0000256" key="6">
    <source>
        <dbReference type="ARBA" id="ARBA00022982"/>
    </source>
</evidence>
<comment type="similarity">
    <text evidence="2 9">Belongs to the complex I NDUFA8 subunit family.</text>
</comment>
<keyword evidence="9" id="KW-0472">Membrane</keyword>
<dbReference type="PANTHER" id="PTHR13344:SF0">
    <property type="entry name" value="NADH DEHYDROGENASE [UBIQUINONE] 1 ALPHA SUBCOMPLEX SUBUNIT 8"/>
    <property type="match status" value="1"/>
</dbReference>
<dbReference type="Proteomes" id="UP000046393">
    <property type="component" value="Unplaced"/>
</dbReference>
<dbReference type="PANTHER" id="PTHR13344">
    <property type="entry name" value="NADH-UBIQUINONE OXIDOREDUCTASE"/>
    <property type="match status" value="1"/>
</dbReference>
<evidence type="ECO:0000256" key="7">
    <source>
        <dbReference type="ARBA" id="ARBA00023128"/>
    </source>
</evidence>
<name>A0A0N5AAQ2_9BILA</name>
<sequence>MSITNDTPLPTDEELTVPQEITLSTPYLKAVAPYMHMACENEIKEFMLKRKELEDPRKTLSEGAAVTACGVKFLQELKKHCLPEVDKYAHCIDMSNAKLFVSDCRESQRYFDRCMEEKMGAERPKMGYFSKLHVHETDRPLPKKYERDYKAEAAKVISELPPDKELRKDYRPFKDWRVTIFDS</sequence>
<keyword evidence="8" id="KW-1015">Disulfide bond</keyword>
<proteinExistence type="inferred from homology"/>
<evidence type="ECO:0000256" key="9">
    <source>
        <dbReference type="PIRNR" id="PIRNR017016"/>
    </source>
</evidence>
<keyword evidence="5" id="KW-0677">Repeat</keyword>
<evidence type="ECO:0000256" key="4">
    <source>
        <dbReference type="ARBA" id="ARBA00022660"/>
    </source>
</evidence>
<reference evidence="11" key="1">
    <citation type="submission" date="2017-02" db="UniProtKB">
        <authorList>
            <consortium name="WormBaseParasite"/>
        </authorList>
    </citation>
    <scope>IDENTIFICATION</scope>
</reference>
<evidence type="ECO:0000313" key="10">
    <source>
        <dbReference type="Proteomes" id="UP000046393"/>
    </source>
</evidence>
<dbReference type="InterPro" id="IPR016680">
    <property type="entry name" value="NDUFA8"/>
</dbReference>
<dbReference type="GO" id="GO:0006120">
    <property type="term" value="P:mitochondrial electron transport, NADH to ubiquinone"/>
    <property type="evidence" value="ECO:0007669"/>
    <property type="project" value="InterPro"/>
</dbReference>
<evidence type="ECO:0000313" key="11">
    <source>
        <dbReference type="WBParaSite" id="SMUV_0000122801-mRNA-1"/>
    </source>
</evidence>
<evidence type="ECO:0000256" key="8">
    <source>
        <dbReference type="ARBA" id="ARBA00023157"/>
    </source>
</evidence>
<evidence type="ECO:0000256" key="3">
    <source>
        <dbReference type="ARBA" id="ARBA00022448"/>
    </source>
</evidence>